<sequence length="161" mass="18138">MPTKFLLVVITILVVVNGQRSVGFSGTRRKRSAIEGVTEKGILRKGLKLLRNGAVEEVVGDIELVEDERVEVGDWAREVVAFKEKVFETGEVVEGGWEWAREVVEAQVEANQVGKRFGRRQMNEERAMRLARKTDLLERGTIWPPERGGGHEAALVVDCYY</sequence>
<evidence type="ECO:0000313" key="3">
    <source>
        <dbReference type="Proteomes" id="UP001359559"/>
    </source>
</evidence>
<comment type="caution">
    <text evidence="2">The sequence shown here is derived from an EMBL/GenBank/DDBJ whole genome shotgun (WGS) entry which is preliminary data.</text>
</comment>
<evidence type="ECO:0008006" key="4">
    <source>
        <dbReference type="Google" id="ProtNLM"/>
    </source>
</evidence>
<evidence type="ECO:0000313" key="2">
    <source>
        <dbReference type="EMBL" id="KAK7300593.1"/>
    </source>
</evidence>
<keyword evidence="3" id="KW-1185">Reference proteome</keyword>
<organism evidence="2 3">
    <name type="scientific">Clitoria ternatea</name>
    <name type="common">Butterfly pea</name>
    <dbReference type="NCBI Taxonomy" id="43366"/>
    <lineage>
        <taxon>Eukaryota</taxon>
        <taxon>Viridiplantae</taxon>
        <taxon>Streptophyta</taxon>
        <taxon>Embryophyta</taxon>
        <taxon>Tracheophyta</taxon>
        <taxon>Spermatophyta</taxon>
        <taxon>Magnoliopsida</taxon>
        <taxon>eudicotyledons</taxon>
        <taxon>Gunneridae</taxon>
        <taxon>Pentapetalae</taxon>
        <taxon>rosids</taxon>
        <taxon>fabids</taxon>
        <taxon>Fabales</taxon>
        <taxon>Fabaceae</taxon>
        <taxon>Papilionoideae</taxon>
        <taxon>50 kb inversion clade</taxon>
        <taxon>NPAAA clade</taxon>
        <taxon>indigoferoid/millettioid clade</taxon>
        <taxon>Phaseoleae</taxon>
        <taxon>Clitoria</taxon>
    </lineage>
</organism>
<dbReference type="Proteomes" id="UP001359559">
    <property type="component" value="Unassembled WGS sequence"/>
</dbReference>
<feature type="signal peptide" evidence="1">
    <location>
        <begin position="1"/>
        <end position="18"/>
    </location>
</feature>
<feature type="chain" id="PRO_5042945700" description="Cyclotide" evidence="1">
    <location>
        <begin position="19"/>
        <end position="161"/>
    </location>
</feature>
<dbReference type="AlphaFoldDB" id="A0AAN9JKI9"/>
<protein>
    <recommendedName>
        <fullName evidence="4">Cyclotide</fullName>
    </recommendedName>
</protein>
<gene>
    <name evidence="2" type="ORF">RJT34_11441</name>
</gene>
<name>A0AAN9JKI9_CLITE</name>
<evidence type="ECO:0000256" key="1">
    <source>
        <dbReference type="SAM" id="SignalP"/>
    </source>
</evidence>
<reference evidence="2 3" key="1">
    <citation type="submission" date="2024-01" db="EMBL/GenBank/DDBJ databases">
        <title>The genomes of 5 underutilized Papilionoideae crops provide insights into root nodulation and disease resistance.</title>
        <authorList>
            <person name="Yuan L."/>
        </authorList>
    </citation>
    <scope>NUCLEOTIDE SEQUENCE [LARGE SCALE GENOMIC DNA]</scope>
    <source>
        <strain evidence="2">LY-2023</strain>
        <tissue evidence="2">Leaf</tissue>
    </source>
</reference>
<proteinExistence type="predicted"/>
<dbReference type="EMBL" id="JAYKXN010000003">
    <property type="protein sequence ID" value="KAK7300593.1"/>
    <property type="molecule type" value="Genomic_DNA"/>
</dbReference>
<keyword evidence="1" id="KW-0732">Signal</keyword>
<accession>A0AAN9JKI9</accession>